<evidence type="ECO:0000313" key="6">
    <source>
        <dbReference type="Proteomes" id="UP000275777"/>
    </source>
</evidence>
<evidence type="ECO:0000256" key="2">
    <source>
        <dbReference type="ARBA" id="ARBA00023315"/>
    </source>
</evidence>
<feature type="domain" description="Poly-beta-hydroxybutyrate polymerase N-terminal" evidence="4">
    <location>
        <begin position="95"/>
        <end position="260"/>
    </location>
</feature>
<dbReference type="EMBL" id="LR134182">
    <property type="protein sequence ID" value="VEB43565.1"/>
    <property type="molecule type" value="Genomic_DNA"/>
</dbReference>
<dbReference type="PANTHER" id="PTHR36837">
    <property type="entry name" value="POLY(3-HYDROXYALKANOATE) POLYMERASE SUBUNIT PHAC"/>
    <property type="match status" value="1"/>
</dbReference>
<evidence type="ECO:0000259" key="4">
    <source>
        <dbReference type="Pfam" id="PF07167"/>
    </source>
</evidence>
<evidence type="ECO:0000256" key="1">
    <source>
        <dbReference type="ARBA" id="ARBA00022679"/>
    </source>
</evidence>
<dbReference type="InterPro" id="IPR010941">
    <property type="entry name" value="PhaC_N"/>
</dbReference>
<evidence type="ECO:0000256" key="3">
    <source>
        <dbReference type="SAM" id="MobiDB-lite"/>
    </source>
</evidence>
<dbReference type="Proteomes" id="UP000275777">
    <property type="component" value="Chromosome"/>
</dbReference>
<dbReference type="SUPFAM" id="SSF53474">
    <property type="entry name" value="alpha/beta-Hydrolases"/>
    <property type="match status" value="1"/>
</dbReference>
<dbReference type="PANTHER" id="PTHR36837:SF5">
    <property type="entry name" value="POLY-3-HYDROXYBUTYRATE SYNTHASE"/>
    <property type="match status" value="1"/>
</dbReference>
<feature type="region of interest" description="Disordered" evidence="3">
    <location>
        <begin position="580"/>
        <end position="742"/>
    </location>
</feature>
<name>A0A447TF51_CHRVL</name>
<organism evidence="5 6">
    <name type="scientific">Chromobacterium violaceum</name>
    <dbReference type="NCBI Taxonomy" id="536"/>
    <lineage>
        <taxon>Bacteria</taxon>
        <taxon>Pseudomonadati</taxon>
        <taxon>Pseudomonadota</taxon>
        <taxon>Betaproteobacteria</taxon>
        <taxon>Neisseriales</taxon>
        <taxon>Chromobacteriaceae</taxon>
        <taxon>Chromobacterium</taxon>
    </lineage>
</organism>
<feature type="region of interest" description="Disordered" evidence="3">
    <location>
        <begin position="498"/>
        <end position="559"/>
    </location>
</feature>
<protein>
    <submittedName>
        <fullName evidence="5">Poly-beta-hydroxybutyrate polymerase</fullName>
        <ecNumber evidence="5">2.3.1.-</ecNumber>
    </submittedName>
</protein>
<dbReference type="GO" id="GO:0016746">
    <property type="term" value="F:acyltransferase activity"/>
    <property type="evidence" value="ECO:0007669"/>
    <property type="project" value="UniProtKB-KW"/>
</dbReference>
<reference evidence="5 6" key="1">
    <citation type="submission" date="2018-12" db="EMBL/GenBank/DDBJ databases">
        <authorList>
            <consortium name="Pathogen Informatics"/>
        </authorList>
    </citation>
    <scope>NUCLEOTIDE SEQUENCE [LARGE SCALE GENOMIC DNA]</scope>
    <source>
        <strain evidence="5 6">NCTC9695</strain>
    </source>
</reference>
<accession>A0A447TF51</accession>
<evidence type="ECO:0000313" key="5">
    <source>
        <dbReference type="EMBL" id="VEB43565.1"/>
    </source>
</evidence>
<dbReference type="Gene3D" id="3.40.50.1820">
    <property type="entry name" value="alpha/beta hydrolase"/>
    <property type="match status" value="1"/>
</dbReference>
<feature type="compositionally biased region" description="Basic and acidic residues" evidence="3">
    <location>
        <begin position="596"/>
        <end position="616"/>
    </location>
</feature>
<gene>
    <name evidence="5" type="primary">phbC</name>
    <name evidence="5" type="ORF">NCTC9695_04024</name>
</gene>
<proteinExistence type="predicted"/>
<dbReference type="EC" id="2.3.1.-" evidence="5"/>
<feature type="compositionally biased region" description="Basic and acidic residues" evidence="3">
    <location>
        <begin position="644"/>
        <end position="656"/>
    </location>
</feature>
<dbReference type="AlphaFoldDB" id="A0A447TF51"/>
<feature type="compositionally biased region" description="Basic residues" evidence="3">
    <location>
        <begin position="622"/>
        <end position="633"/>
    </location>
</feature>
<dbReference type="GO" id="GO:0042619">
    <property type="term" value="P:poly-hydroxybutyrate biosynthetic process"/>
    <property type="evidence" value="ECO:0007669"/>
    <property type="project" value="InterPro"/>
</dbReference>
<keyword evidence="2 5" id="KW-0012">Acyltransferase</keyword>
<keyword evidence="1 5" id="KW-0808">Transferase</keyword>
<sequence length="742" mass="82935">MSQNSTAALEGFFASLSEANQQWMQQFVNSLSQPPAPDGAAHPFAGAWAQLMNQTNQLFALQSSLYQQQLNLWSQFLGQAAGQEAAAEAGAKPADRRFASPEWNEHPFYNFLKQSYLQTSKWMMELVDKTQLDEDAKDKLAFATRQYLDAMSPSNFMLTNPDVVKRAIETKGESLVEGMKNMLDDFQKGHISMSDESKFEIGKNLVVTPGQVVFRNELIELIQYTPTTDKVYEKPLLFVPPCINKYYLMDLQPDNSMVRHFVAQGYRVFLISWRSAVAEMKHFTWETYIEKGVFAAAEAVQKITKQPTMNVLGFCVGGVILTTALCVAQAKGLKYFDSATFMTSLIDHAEPGEISFFIDESVVAGREAKMASGGIISGKEIGRTFASLRANDLVWNYVVNNYLLGKTPAPFDLLFWNNDAVDLPLPMHTFLLRQFYMNNALVRPGAITLCGVPIDIAKIDVPVYMFAARDDHIVLWSSAFSGLKYLQGAPSRRFVLARPATSPARSTRSPRTSATTGPTTGCRCTPRNGWKARKAAPAAGGRTGTHGWRRSPASKWPRPRAWATRNFRRCWRRRQLCAGQGHAVRRRQPAMTTLFERPERHDPLPTRAATKGERHGSSNRSRAAHRHRQLRRRLGQDPGAGAGRHCDQGVAGEDRRQTRRRQRSDPGPGSHRRQRPEPGPPGADQGRPAGHHPGHHAERGVRLRPARRASGSPSHPGRRRRHRHRRRPGKHVAVPAHSAGLA</sequence>
<dbReference type="InterPro" id="IPR051321">
    <property type="entry name" value="PHA/PHB_synthase"/>
</dbReference>
<feature type="compositionally biased region" description="Low complexity" evidence="3">
    <location>
        <begin position="498"/>
        <end position="540"/>
    </location>
</feature>
<dbReference type="InterPro" id="IPR029058">
    <property type="entry name" value="AB_hydrolase_fold"/>
</dbReference>
<dbReference type="Pfam" id="PF07167">
    <property type="entry name" value="PhaC_N"/>
    <property type="match status" value="1"/>
</dbReference>
<feature type="compositionally biased region" description="Basic residues" evidence="3">
    <location>
        <begin position="716"/>
        <end position="730"/>
    </location>
</feature>